<evidence type="ECO:0000313" key="2">
    <source>
        <dbReference type="EMBL" id="VFK41186.1"/>
    </source>
</evidence>
<evidence type="ECO:0000259" key="1">
    <source>
        <dbReference type="Pfam" id="PF13847"/>
    </source>
</evidence>
<dbReference type="InterPro" id="IPR025714">
    <property type="entry name" value="Methyltranfer_dom"/>
</dbReference>
<dbReference type="PANTHER" id="PTHR43861">
    <property type="entry name" value="TRANS-ACONITATE 2-METHYLTRANSFERASE-RELATED"/>
    <property type="match status" value="1"/>
</dbReference>
<dbReference type="CDD" id="cd02440">
    <property type="entry name" value="AdoMet_MTases"/>
    <property type="match status" value="1"/>
</dbReference>
<dbReference type="Pfam" id="PF13847">
    <property type="entry name" value="Methyltransf_31"/>
    <property type="match status" value="1"/>
</dbReference>
<dbReference type="Gene3D" id="3.40.50.150">
    <property type="entry name" value="Vaccinia Virus protein VP39"/>
    <property type="match status" value="1"/>
</dbReference>
<feature type="domain" description="Methyltransferase" evidence="1">
    <location>
        <begin position="71"/>
        <end position="180"/>
    </location>
</feature>
<dbReference type="PANTHER" id="PTHR43861:SF6">
    <property type="entry name" value="METHYLTRANSFERASE TYPE 11"/>
    <property type="match status" value="1"/>
</dbReference>
<dbReference type="GO" id="GO:0008168">
    <property type="term" value="F:methyltransferase activity"/>
    <property type="evidence" value="ECO:0007669"/>
    <property type="project" value="UniProtKB-KW"/>
</dbReference>
<organism evidence="2">
    <name type="scientific">Candidatus Kentrum sp. TC</name>
    <dbReference type="NCBI Taxonomy" id="2126339"/>
    <lineage>
        <taxon>Bacteria</taxon>
        <taxon>Pseudomonadati</taxon>
        <taxon>Pseudomonadota</taxon>
        <taxon>Gammaproteobacteria</taxon>
        <taxon>Candidatus Kentrum</taxon>
    </lineage>
</organism>
<accession>A0A450YI22</accession>
<dbReference type="GO" id="GO:0032259">
    <property type="term" value="P:methylation"/>
    <property type="evidence" value="ECO:0007669"/>
    <property type="project" value="UniProtKB-KW"/>
</dbReference>
<protein>
    <submittedName>
        <fullName evidence="2">Methyltransferase domain-containing protein</fullName>
    </submittedName>
</protein>
<dbReference type="SUPFAM" id="SSF53335">
    <property type="entry name" value="S-adenosyl-L-methionine-dependent methyltransferases"/>
    <property type="match status" value="1"/>
</dbReference>
<gene>
    <name evidence="2" type="ORF">BECKTC1821E_GA0114239_10106</name>
</gene>
<dbReference type="EMBL" id="CAADFT010000010">
    <property type="protein sequence ID" value="VFK41186.1"/>
    <property type="molecule type" value="Genomic_DNA"/>
</dbReference>
<proteinExistence type="predicted"/>
<dbReference type="InterPro" id="IPR029063">
    <property type="entry name" value="SAM-dependent_MTases_sf"/>
</dbReference>
<reference evidence="2" key="1">
    <citation type="submission" date="2019-02" db="EMBL/GenBank/DDBJ databases">
        <authorList>
            <person name="Gruber-Vodicka R. H."/>
            <person name="Seah K. B. B."/>
        </authorList>
    </citation>
    <scope>NUCLEOTIDE SEQUENCE</scope>
    <source>
        <strain evidence="2">BECK_BZ125</strain>
    </source>
</reference>
<name>A0A450YI22_9GAMM</name>
<keyword evidence="2" id="KW-0808">Transferase</keyword>
<sequence length="255" mass="30013">MLQQLSRYLRYRCAKKPMSIVYKDRHGAGLDSKDFSLNSGERQIASNLLEIRKDHLLRYRLVSDYISLRNHNNPSLLDIFCGNGYGTFLLTKNHSAVHVTGIDGSSEAIEFADKHYKLPNNLFKHKLFPFLLPERVYDIVVCFESLEHVVDDQLLLTQISRALKKNGIAFISVPNQDEYPLEKNLHPFHFRHYSHSGFVDRLQRKFCIEKWYGQNVYEFKDDVNTYHLLPESEMCLRERETGQFNIYLIHSRNEK</sequence>
<keyword evidence="2" id="KW-0489">Methyltransferase</keyword>
<dbReference type="AlphaFoldDB" id="A0A450YI22"/>